<evidence type="ECO:0000256" key="1">
    <source>
        <dbReference type="SAM" id="MobiDB-lite"/>
    </source>
</evidence>
<dbReference type="FunFam" id="3.90.190.10:FF:000084">
    <property type="entry name" value="Tyrosine phospatase-like protein"/>
    <property type="match status" value="1"/>
</dbReference>
<dbReference type="GO" id="GO:0016791">
    <property type="term" value="F:phosphatase activity"/>
    <property type="evidence" value="ECO:0007669"/>
    <property type="project" value="TreeGrafter"/>
</dbReference>
<name>A0A9Q0RE89_ANAIG</name>
<sequence length="452" mass="53480">MTDKNLQESHQPKDNKFHLLIPPFRFAIVEEGVYRGAYPTPNNFRFLKRLRLKTILSLTPKEPTKELTEFCKQQKITSIFVETPKYDESVVFSSRQVAKNLEYLIDPKNFPIYIHCLNGINNTGLIIMCLRKLQNWSSSSIFFEFRRYSKRGGESTDEKQFVEEFRSKIQIPNSIPSWLWTGKFIKNHPTIRIVLSEKILTEIQKDLEQKENEKKQHDEREIEQDQNIEDDEDDDDDDDNDDDDYDNDSSIIDDINDFYSSPFDHIESGDEIDRRFFDDHEELKKFNSNHDYLSPEKKPFFCFPDFESLNTSQNYSDHSQNSKYYHQLLSHFSHNLSLESLDLELKFIEKNLDSKRPITSPSFFKRFHFELNEKISSPSKFFSSDSFDLTQSQKIESTSSKSNLRFGKDIVINNQNLKLDEDEKEKEKEKENLSNLSDEKNKNDDQNNNNHN</sequence>
<gene>
    <name evidence="3" type="ORF">M0811_00202</name>
</gene>
<dbReference type="OrthoDB" id="6375174at2759"/>
<dbReference type="SUPFAM" id="SSF52799">
    <property type="entry name" value="(Phosphotyrosine protein) phosphatases II"/>
    <property type="match status" value="1"/>
</dbReference>
<dbReference type="AlphaFoldDB" id="A0A9Q0RE89"/>
<evidence type="ECO:0000313" key="4">
    <source>
        <dbReference type="Proteomes" id="UP001149090"/>
    </source>
</evidence>
<evidence type="ECO:0000259" key="2">
    <source>
        <dbReference type="PROSITE" id="PS50054"/>
    </source>
</evidence>
<comment type="caution">
    <text evidence="3">The sequence shown here is derived from an EMBL/GenBank/DDBJ whole genome shotgun (WGS) entry which is preliminary data.</text>
</comment>
<accession>A0A9Q0RE89</accession>
<dbReference type="EMBL" id="JAPDFW010000059">
    <property type="protein sequence ID" value="KAJ5076884.1"/>
    <property type="molecule type" value="Genomic_DNA"/>
</dbReference>
<reference evidence="3" key="1">
    <citation type="submission" date="2022-10" db="EMBL/GenBank/DDBJ databases">
        <title>Novel sulphate-reducing endosymbionts in the free-living metamonad Anaeramoeba.</title>
        <authorList>
            <person name="Jerlstrom-Hultqvist J."/>
            <person name="Cepicka I."/>
            <person name="Gallot-Lavallee L."/>
            <person name="Salas-Leiva D."/>
            <person name="Curtis B.A."/>
            <person name="Zahonova K."/>
            <person name="Pipaliya S."/>
            <person name="Dacks J."/>
            <person name="Roger A.J."/>
        </authorList>
    </citation>
    <scope>NUCLEOTIDE SEQUENCE</scope>
    <source>
        <strain evidence="3">BMAN</strain>
    </source>
</reference>
<dbReference type="InterPro" id="IPR029021">
    <property type="entry name" value="Prot-tyrosine_phosphatase-like"/>
</dbReference>
<dbReference type="PROSITE" id="PS50054">
    <property type="entry name" value="TYR_PHOSPHATASE_DUAL"/>
    <property type="match status" value="1"/>
</dbReference>
<feature type="region of interest" description="Disordered" evidence="1">
    <location>
        <begin position="416"/>
        <end position="452"/>
    </location>
</feature>
<dbReference type="Gene3D" id="3.90.190.10">
    <property type="entry name" value="Protein tyrosine phosphatase superfamily"/>
    <property type="match status" value="1"/>
</dbReference>
<dbReference type="InterPro" id="IPR020422">
    <property type="entry name" value="TYR_PHOSPHATASE_DUAL_dom"/>
</dbReference>
<feature type="compositionally biased region" description="Basic and acidic residues" evidence="1">
    <location>
        <begin position="418"/>
        <end position="445"/>
    </location>
</feature>
<feature type="compositionally biased region" description="Basic and acidic residues" evidence="1">
    <location>
        <begin position="210"/>
        <end position="220"/>
    </location>
</feature>
<dbReference type="Proteomes" id="UP001149090">
    <property type="component" value="Unassembled WGS sequence"/>
</dbReference>
<feature type="domain" description="Tyrosine-protein phosphatase" evidence="2">
    <location>
        <begin position="25"/>
        <end position="174"/>
    </location>
</feature>
<feature type="compositionally biased region" description="Acidic residues" evidence="1">
    <location>
        <begin position="221"/>
        <end position="247"/>
    </location>
</feature>
<protein>
    <submittedName>
        <fullName evidence="3">Tyrosine-protein phosphatase oca6-related</fullName>
    </submittedName>
</protein>
<dbReference type="PANTHER" id="PTHR31126">
    <property type="entry name" value="TYROSINE-PROTEIN PHOSPHATASE"/>
    <property type="match status" value="1"/>
</dbReference>
<dbReference type="Pfam" id="PF03162">
    <property type="entry name" value="Y_phosphatase2"/>
    <property type="match status" value="1"/>
</dbReference>
<proteinExistence type="predicted"/>
<keyword evidence="4" id="KW-1185">Reference proteome</keyword>
<organism evidence="3 4">
    <name type="scientific">Anaeramoeba ignava</name>
    <name type="common">Anaerobic marine amoeba</name>
    <dbReference type="NCBI Taxonomy" id="1746090"/>
    <lineage>
        <taxon>Eukaryota</taxon>
        <taxon>Metamonada</taxon>
        <taxon>Anaeramoebidae</taxon>
        <taxon>Anaeramoeba</taxon>
    </lineage>
</organism>
<dbReference type="PANTHER" id="PTHR31126:SF14">
    <property type="entry name" value="TYROSINE-PROTEIN PHOSPHATASE OCA6-RELATED"/>
    <property type="match status" value="1"/>
</dbReference>
<evidence type="ECO:0000313" key="3">
    <source>
        <dbReference type="EMBL" id="KAJ5076884.1"/>
    </source>
</evidence>
<feature type="region of interest" description="Disordered" evidence="1">
    <location>
        <begin position="210"/>
        <end position="258"/>
    </location>
</feature>
<dbReference type="InterPro" id="IPR004861">
    <property type="entry name" value="Siw14-like"/>
</dbReference>